<dbReference type="Proteomes" id="UP000027138">
    <property type="component" value="Unassembled WGS sequence"/>
</dbReference>
<protein>
    <submittedName>
        <fullName evidence="5">Uncharacterized protein</fullName>
    </submittedName>
</protein>
<dbReference type="PANTHER" id="PTHR35496">
    <property type="entry name" value="2S SEED STORAGE PROTEIN 1-RELATED"/>
    <property type="match status" value="1"/>
</dbReference>
<dbReference type="GO" id="GO:0045735">
    <property type="term" value="F:nutrient reservoir activity"/>
    <property type="evidence" value="ECO:0007669"/>
    <property type="project" value="InterPro"/>
</dbReference>
<dbReference type="SUPFAM" id="SSF47699">
    <property type="entry name" value="Bifunctional inhibitor/lipid-transfer protein/seed storage 2S albumin"/>
    <property type="match status" value="1"/>
</dbReference>
<dbReference type="InterPro" id="IPR000617">
    <property type="entry name" value="Napin/2SS/CON"/>
</dbReference>
<evidence type="ECO:0000256" key="1">
    <source>
        <dbReference type="ARBA" id="ARBA00008262"/>
    </source>
</evidence>
<comment type="similarity">
    <text evidence="1">Belongs to the 2S seed storage albumins family.</text>
</comment>
<gene>
    <name evidence="5" type="ORF">JCGZ_00816</name>
</gene>
<feature type="chain" id="PRO_5001640183" evidence="4">
    <location>
        <begin position="22"/>
        <end position="140"/>
    </location>
</feature>
<proteinExistence type="inferred from homology"/>
<dbReference type="InterPro" id="IPR036312">
    <property type="entry name" value="Bifun_inhib/LTP/seed_sf"/>
</dbReference>
<feature type="signal peptide" evidence="4">
    <location>
        <begin position="1"/>
        <end position="21"/>
    </location>
</feature>
<evidence type="ECO:0000256" key="4">
    <source>
        <dbReference type="SAM" id="SignalP"/>
    </source>
</evidence>
<dbReference type="STRING" id="180498.A0A067L4P3"/>
<dbReference type="OrthoDB" id="847254at2759"/>
<keyword evidence="6" id="KW-1185">Reference proteome</keyword>
<evidence type="ECO:0000256" key="2">
    <source>
        <dbReference type="ARBA" id="ARBA00022729"/>
    </source>
</evidence>
<sequence length="140" mass="15979">MAKLMTSTALICILLVIITNAFSGYITAATISLEKEEDAYEVREICKWEARRKDLSSCESYVRQSRTRSEETSAKQRIGNRHHVPTQCCDQAWKLHPVCQCEAIMYLAQKQGHIGSQEYDEAERRAFNIIDVCFGSVCPR</sequence>
<dbReference type="EMBL" id="KK914353">
    <property type="protein sequence ID" value="KDP39059.1"/>
    <property type="molecule type" value="Genomic_DNA"/>
</dbReference>
<reference evidence="5 6" key="1">
    <citation type="journal article" date="2014" name="PLoS ONE">
        <title>Global Analysis of Gene Expression Profiles in Physic Nut (Jatropha curcas L.) Seedlings Exposed to Salt Stress.</title>
        <authorList>
            <person name="Zhang L."/>
            <person name="Zhang C."/>
            <person name="Wu P."/>
            <person name="Chen Y."/>
            <person name="Li M."/>
            <person name="Jiang H."/>
            <person name="Wu G."/>
        </authorList>
    </citation>
    <scope>NUCLEOTIDE SEQUENCE [LARGE SCALE GENOMIC DNA]</scope>
    <source>
        <strain evidence="6">cv. GZQX0401</strain>
        <tissue evidence="5">Young leaves</tissue>
    </source>
</reference>
<evidence type="ECO:0000313" key="5">
    <source>
        <dbReference type="EMBL" id="KDP39059.1"/>
    </source>
</evidence>
<dbReference type="Gene3D" id="1.10.110.10">
    <property type="entry name" value="Plant lipid-transfer and hydrophobic proteins"/>
    <property type="match status" value="1"/>
</dbReference>
<dbReference type="AlphaFoldDB" id="A0A067L4P3"/>
<dbReference type="KEGG" id="jcu:105632889"/>
<organism evidence="5 6">
    <name type="scientific">Jatropha curcas</name>
    <name type="common">Barbados nut</name>
    <dbReference type="NCBI Taxonomy" id="180498"/>
    <lineage>
        <taxon>Eukaryota</taxon>
        <taxon>Viridiplantae</taxon>
        <taxon>Streptophyta</taxon>
        <taxon>Embryophyta</taxon>
        <taxon>Tracheophyta</taxon>
        <taxon>Spermatophyta</taxon>
        <taxon>Magnoliopsida</taxon>
        <taxon>eudicotyledons</taxon>
        <taxon>Gunneridae</taxon>
        <taxon>Pentapetalae</taxon>
        <taxon>rosids</taxon>
        <taxon>fabids</taxon>
        <taxon>Malpighiales</taxon>
        <taxon>Euphorbiaceae</taxon>
        <taxon>Crotonoideae</taxon>
        <taxon>Jatropheae</taxon>
        <taxon>Jatropha</taxon>
    </lineage>
</organism>
<keyword evidence="2 4" id="KW-0732">Signal</keyword>
<keyword evidence="3" id="KW-1015">Disulfide bond</keyword>
<evidence type="ECO:0000256" key="3">
    <source>
        <dbReference type="ARBA" id="ARBA00023157"/>
    </source>
</evidence>
<accession>A0A067L4P3</accession>
<evidence type="ECO:0000313" key="6">
    <source>
        <dbReference type="Proteomes" id="UP000027138"/>
    </source>
</evidence>
<name>A0A067L4P3_JATCU</name>
<dbReference type="PANTHER" id="PTHR35496:SF20">
    <property type="entry name" value="2S SEED STORAGE PROTEIN 1-RELATED"/>
    <property type="match status" value="1"/>
</dbReference>